<comment type="cofactor">
    <cofactor evidence="8 10">
        <name>Fe cation</name>
        <dbReference type="ChEBI" id="CHEBI:24875"/>
    </cofactor>
    <text evidence="8 10">Binds 2 iron ions per subunit.</text>
</comment>
<dbReference type="CDD" id="cd01049">
    <property type="entry name" value="RNRR2"/>
    <property type="match status" value="1"/>
</dbReference>
<proteinExistence type="inferred from homology"/>
<dbReference type="GO" id="GO:0005971">
    <property type="term" value="C:ribonucleoside-diphosphate reductase complex"/>
    <property type="evidence" value="ECO:0007669"/>
    <property type="project" value="InterPro"/>
</dbReference>
<dbReference type="NCBIfam" id="NF007185">
    <property type="entry name" value="PRK09614.1-4"/>
    <property type="match status" value="1"/>
</dbReference>
<evidence type="ECO:0000256" key="10">
    <source>
        <dbReference type="PIRSR" id="PIRSR000355-2"/>
    </source>
</evidence>
<organism evidence="11 12">
    <name type="scientific">Lacticaseibacillus saniviri JCM 17471 = DSM 24301</name>
    <dbReference type="NCBI Taxonomy" id="1293598"/>
    <lineage>
        <taxon>Bacteria</taxon>
        <taxon>Bacillati</taxon>
        <taxon>Bacillota</taxon>
        <taxon>Bacilli</taxon>
        <taxon>Lactobacillales</taxon>
        <taxon>Lactobacillaceae</taxon>
        <taxon>Lacticaseibacillus</taxon>
    </lineage>
</organism>
<feature type="binding site" evidence="10">
    <location>
        <position position="194"/>
    </location>
    <ligand>
        <name>Fe cation</name>
        <dbReference type="ChEBI" id="CHEBI:24875"/>
        <label>2</label>
    </ligand>
</feature>
<feature type="binding site" evidence="10">
    <location>
        <position position="66"/>
    </location>
    <ligand>
        <name>Fe cation</name>
        <dbReference type="ChEBI" id="CHEBI:24875"/>
        <label>1</label>
    </ligand>
</feature>
<evidence type="ECO:0000256" key="5">
    <source>
        <dbReference type="ARBA" id="ARBA00023004"/>
    </source>
</evidence>
<dbReference type="InterPro" id="IPR000358">
    <property type="entry name" value="RNR_small_fam"/>
</dbReference>
<evidence type="ECO:0000256" key="4">
    <source>
        <dbReference type="ARBA" id="ARBA00023002"/>
    </source>
</evidence>
<evidence type="ECO:0000256" key="8">
    <source>
        <dbReference type="PIRNR" id="PIRNR000355"/>
    </source>
</evidence>
<evidence type="ECO:0000313" key="12">
    <source>
        <dbReference type="Proteomes" id="UP000050969"/>
    </source>
</evidence>
<comment type="function">
    <text evidence="8">Provides the precursors necessary for DNA synthesis. Catalyzes the biosynthesis of deoxyribonucleotides from the corresponding ribonucleotides.</text>
</comment>
<dbReference type="InterPro" id="IPR009078">
    <property type="entry name" value="Ferritin-like_SF"/>
</dbReference>
<dbReference type="PANTHER" id="PTHR23409">
    <property type="entry name" value="RIBONUCLEOSIDE-DIPHOSPHATE REDUCTASE SMALL CHAIN"/>
    <property type="match status" value="1"/>
</dbReference>
<dbReference type="InterPro" id="IPR026494">
    <property type="entry name" value="RNR_NrdF-like"/>
</dbReference>
<dbReference type="RefSeq" id="WP_056992050.1">
    <property type="nucleotide sequence ID" value="NZ_JQCE01000005.1"/>
</dbReference>
<feature type="binding site" evidence="10">
    <location>
        <position position="157"/>
    </location>
    <ligand>
        <name>Fe cation</name>
        <dbReference type="ChEBI" id="CHEBI:24875"/>
        <label>2</label>
    </ligand>
</feature>
<feature type="binding site" evidence="10">
    <location>
        <position position="100"/>
    </location>
    <ligand>
        <name>Fe cation</name>
        <dbReference type="ChEBI" id="CHEBI:24875"/>
        <label>1</label>
    </ligand>
</feature>
<evidence type="ECO:0000256" key="9">
    <source>
        <dbReference type="PIRSR" id="PIRSR000355-1"/>
    </source>
</evidence>
<dbReference type="NCBIfam" id="NF007183">
    <property type="entry name" value="PRK09614.1-2"/>
    <property type="match status" value="1"/>
</dbReference>
<dbReference type="STRING" id="1293598.IV56_GL001357"/>
<dbReference type="EC" id="1.17.4.1" evidence="8"/>
<evidence type="ECO:0000313" key="11">
    <source>
        <dbReference type="EMBL" id="KRO18226.1"/>
    </source>
</evidence>
<dbReference type="Pfam" id="PF00268">
    <property type="entry name" value="Ribonuc_red_sm"/>
    <property type="match status" value="1"/>
</dbReference>
<dbReference type="UniPathway" id="UPA00326"/>
<comment type="catalytic activity">
    <reaction evidence="7 8">
        <text>a 2'-deoxyribonucleoside 5'-diphosphate + [thioredoxin]-disulfide + H2O = a ribonucleoside 5'-diphosphate + [thioredoxin]-dithiol</text>
        <dbReference type="Rhea" id="RHEA:23252"/>
        <dbReference type="Rhea" id="RHEA-COMP:10698"/>
        <dbReference type="Rhea" id="RHEA-COMP:10700"/>
        <dbReference type="ChEBI" id="CHEBI:15377"/>
        <dbReference type="ChEBI" id="CHEBI:29950"/>
        <dbReference type="ChEBI" id="CHEBI:50058"/>
        <dbReference type="ChEBI" id="CHEBI:57930"/>
        <dbReference type="ChEBI" id="CHEBI:73316"/>
        <dbReference type="EC" id="1.17.4.1"/>
    </reaction>
</comment>
<dbReference type="InterPro" id="IPR033909">
    <property type="entry name" value="RNR_small"/>
</dbReference>
<dbReference type="GO" id="GO:0004748">
    <property type="term" value="F:ribonucleoside-diphosphate reductase activity, thioredoxin disulfide as acceptor"/>
    <property type="evidence" value="ECO:0007669"/>
    <property type="project" value="UniProtKB-EC"/>
</dbReference>
<evidence type="ECO:0000256" key="6">
    <source>
        <dbReference type="ARBA" id="ARBA00023116"/>
    </source>
</evidence>
<keyword evidence="6 8" id="KW-0215">Deoxyribonucleotide synthesis</keyword>
<evidence type="ECO:0000256" key="2">
    <source>
        <dbReference type="ARBA" id="ARBA00011209"/>
    </source>
</evidence>
<dbReference type="PATRIC" id="fig|1293598.4.peg.1421"/>
<dbReference type="NCBIfam" id="TIGR04171">
    <property type="entry name" value="RNR_1b_NrdF"/>
    <property type="match status" value="1"/>
</dbReference>
<evidence type="ECO:0000256" key="7">
    <source>
        <dbReference type="ARBA" id="ARBA00047754"/>
    </source>
</evidence>
<dbReference type="Gene3D" id="1.10.620.20">
    <property type="entry name" value="Ribonucleotide Reductase, subunit A"/>
    <property type="match status" value="1"/>
</dbReference>
<keyword evidence="5 8" id="KW-0408">Iron</keyword>
<name>A0A0R2N0F4_9LACO</name>
<dbReference type="InterPro" id="IPR012348">
    <property type="entry name" value="RNR-like"/>
</dbReference>
<feature type="binding site" evidence="10">
    <location>
        <position position="97"/>
    </location>
    <ligand>
        <name>Fe cation</name>
        <dbReference type="ChEBI" id="CHEBI:24875"/>
        <label>2</label>
    </ligand>
</feature>
<feature type="active site" evidence="9">
    <location>
        <position position="104"/>
    </location>
</feature>
<protein>
    <recommendedName>
        <fullName evidence="8">Ribonucleoside-diphosphate reductase subunit beta</fullName>
        <ecNumber evidence="8">1.17.4.1</ecNumber>
    </recommendedName>
</protein>
<dbReference type="PANTHER" id="PTHR23409:SF18">
    <property type="entry name" value="RIBONUCLEOSIDE-DIPHOSPHATE REDUCTASE SUBUNIT M2"/>
    <property type="match status" value="1"/>
</dbReference>
<reference evidence="11 12" key="1">
    <citation type="journal article" date="2015" name="Genome Announc.">
        <title>Expanding the biotechnology potential of lactobacilli through comparative genomics of 213 strains and associated genera.</title>
        <authorList>
            <person name="Sun Z."/>
            <person name="Harris H.M."/>
            <person name="McCann A."/>
            <person name="Guo C."/>
            <person name="Argimon S."/>
            <person name="Zhang W."/>
            <person name="Yang X."/>
            <person name="Jeffery I.B."/>
            <person name="Cooney J.C."/>
            <person name="Kagawa T.F."/>
            <person name="Liu W."/>
            <person name="Song Y."/>
            <person name="Salvetti E."/>
            <person name="Wrobel A."/>
            <person name="Rasinkangas P."/>
            <person name="Parkhill J."/>
            <person name="Rea M.C."/>
            <person name="O'Sullivan O."/>
            <person name="Ritari J."/>
            <person name="Douillard F.P."/>
            <person name="Paul Ross R."/>
            <person name="Yang R."/>
            <person name="Briner A.E."/>
            <person name="Felis G.E."/>
            <person name="de Vos W.M."/>
            <person name="Barrangou R."/>
            <person name="Klaenhammer T.R."/>
            <person name="Caufield P.W."/>
            <person name="Cui Y."/>
            <person name="Zhang H."/>
            <person name="O'Toole P.W."/>
        </authorList>
    </citation>
    <scope>NUCLEOTIDE SEQUENCE [LARGE SCALE GENOMIC DNA]</scope>
    <source>
        <strain evidence="11 12">DSM 24301</strain>
    </source>
</reference>
<sequence length="317" mass="36701">MTENYQAINWNAIEDQIDKATWEKLTEQFWLDTRIPLSNDLDDWRSLTPDEQWVVGHVFGGLTLLDTLQSQDGMASLRQNIRTQQEEAVLNNIQFMESVHAKSYSSIFSTLNTPAEIEEIFDWTNNNEHLQYKANRINSIYHTGTALEKKVASVFLETFLFYSGFFTPLYYLGNNKLANVAEIIKLIIRDESVHGTYIGYKFQLGFNELSTEEQDKMRDWMYDLLYELYANEEGYTTDVYAKTTWTEEVLTFLRYNANKALMNLGQEPLFPDTAADVNPIVMNGISTSTANHDFFSQVGNGYRIGEVEPMNDDDYQF</sequence>
<feature type="binding site" evidence="10">
    <location>
        <position position="191"/>
    </location>
    <ligand>
        <name>Fe cation</name>
        <dbReference type="ChEBI" id="CHEBI:24875"/>
        <label>2</label>
    </ligand>
</feature>
<gene>
    <name evidence="11" type="ORF">IV56_GL001357</name>
</gene>
<keyword evidence="4 8" id="KW-0560">Oxidoreductase</keyword>
<accession>A0A0R2N0F4</accession>
<dbReference type="EMBL" id="JQCE01000005">
    <property type="protein sequence ID" value="KRO18226.1"/>
    <property type="molecule type" value="Genomic_DNA"/>
</dbReference>
<evidence type="ECO:0000256" key="3">
    <source>
        <dbReference type="ARBA" id="ARBA00022723"/>
    </source>
</evidence>
<comment type="similarity">
    <text evidence="1 8">Belongs to the ribonucleoside diphosphate reductase small chain family.</text>
</comment>
<dbReference type="PIRSF" id="PIRSF000355">
    <property type="entry name" value="NrdB"/>
    <property type="match status" value="1"/>
</dbReference>
<comment type="caution">
    <text evidence="11">The sequence shown here is derived from an EMBL/GenBank/DDBJ whole genome shotgun (WGS) entry which is preliminary data.</text>
</comment>
<feature type="binding site" evidence="10">
    <location>
        <position position="97"/>
    </location>
    <ligand>
        <name>Fe cation</name>
        <dbReference type="ChEBI" id="CHEBI:24875"/>
        <label>1</label>
    </ligand>
</feature>
<comment type="subunit">
    <text evidence="2">Tetramer of two alpha and two beta subunits.</text>
</comment>
<dbReference type="GO" id="GO:0046872">
    <property type="term" value="F:metal ion binding"/>
    <property type="evidence" value="ECO:0007669"/>
    <property type="project" value="UniProtKB-KW"/>
</dbReference>
<dbReference type="GO" id="GO:0009263">
    <property type="term" value="P:deoxyribonucleotide biosynthetic process"/>
    <property type="evidence" value="ECO:0007669"/>
    <property type="project" value="UniProtKB-KW"/>
</dbReference>
<evidence type="ECO:0000256" key="1">
    <source>
        <dbReference type="ARBA" id="ARBA00009303"/>
    </source>
</evidence>
<dbReference type="AlphaFoldDB" id="A0A0R2N0F4"/>
<keyword evidence="3 8" id="KW-0479">Metal-binding</keyword>
<dbReference type="SUPFAM" id="SSF47240">
    <property type="entry name" value="Ferritin-like"/>
    <property type="match status" value="1"/>
</dbReference>
<keyword evidence="12" id="KW-1185">Reference proteome</keyword>
<dbReference type="Proteomes" id="UP000050969">
    <property type="component" value="Unassembled WGS sequence"/>
</dbReference>